<evidence type="ECO:0000313" key="3">
    <source>
        <dbReference type="Proteomes" id="UP000189674"/>
    </source>
</evidence>
<dbReference type="InterPro" id="IPR052024">
    <property type="entry name" value="Methanogen_methyltrans"/>
</dbReference>
<proteinExistence type="predicted"/>
<keyword evidence="2" id="KW-0489">Methyltransferase</keyword>
<dbReference type="EMBL" id="CP019791">
    <property type="protein sequence ID" value="AQT68739.1"/>
    <property type="molecule type" value="Genomic_DNA"/>
</dbReference>
<sequence length="356" mass="40517">MDDITLSKRDNIVRAIRFDWPEYIPMTFHINEACWEHYPAEFLEELMAEHPFLFPEAQRKQARPELEQQVPERVGRPHVDPWGCVWETAMDGIVGTVKEHPLVNWGAFASYVMPDPAVTDGKVGIDWGEISSAIEKAKSAGELTVGGLIHGHTFQRLVDLRGYENLLFDMFDGHVDLHRLIEMVERFNSEIVRRYVDLGVDMMCYAEDLGMQSGPMISPEMFRKYIGPVYERLMDPARQAGCIIHMHSDGCVRDLVDELLRDGVDAVNIQDLVNGIDWIRDNLTGRVCVDLDIDRQDITPHSTPANIDALIREEVERLGSREGGLMMIYGLYPGVPRENVVALADAMERYAFHYSG</sequence>
<dbReference type="Pfam" id="PF01208">
    <property type="entry name" value="URO-D"/>
    <property type="match status" value="1"/>
</dbReference>
<dbReference type="KEGG" id="alus:STSP2_01911"/>
<keyword evidence="3" id="KW-1185">Reference proteome</keyword>
<dbReference type="PANTHER" id="PTHR47099">
    <property type="entry name" value="METHYLCOBAMIDE:COM METHYLTRANSFERASE MTBA"/>
    <property type="match status" value="1"/>
</dbReference>
<name>A0A1U9NLF0_9BACT</name>
<dbReference type="RefSeq" id="WP_146662007.1">
    <property type="nucleotide sequence ID" value="NZ_CP019791.1"/>
</dbReference>
<feature type="domain" description="Uroporphyrinogen decarboxylase (URO-D)" evidence="1">
    <location>
        <begin position="140"/>
        <end position="350"/>
    </location>
</feature>
<evidence type="ECO:0000259" key="1">
    <source>
        <dbReference type="Pfam" id="PF01208"/>
    </source>
</evidence>
<reference evidence="3" key="1">
    <citation type="submission" date="2017-02" db="EMBL/GenBank/DDBJ databases">
        <title>Comparative genomics and description of representatives of a novel lineage of planctomycetes thriving in anoxic sediments.</title>
        <authorList>
            <person name="Spring S."/>
            <person name="Bunk B."/>
            <person name="Sproer C."/>
        </authorList>
    </citation>
    <scope>NUCLEOTIDE SEQUENCE [LARGE SCALE GENOMIC DNA]</scope>
    <source>
        <strain evidence="3">ST-NAGAB-D1</strain>
    </source>
</reference>
<dbReference type="Gene3D" id="3.20.20.210">
    <property type="match status" value="1"/>
</dbReference>
<accession>A0A1U9NLF0</accession>
<organism evidence="2 3">
    <name type="scientific">Anaerohalosphaera lusitana</name>
    <dbReference type="NCBI Taxonomy" id="1936003"/>
    <lineage>
        <taxon>Bacteria</taxon>
        <taxon>Pseudomonadati</taxon>
        <taxon>Planctomycetota</taxon>
        <taxon>Phycisphaerae</taxon>
        <taxon>Sedimentisphaerales</taxon>
        <taxon>Anaerohalosphaeraceae</taxon>
        <taxon>Anaerohalosphaera</taxon>
    </lineage>
</organism>
<dbReference type="InterPro" id="IPR038071">
    <property type="entry name" value="UROD/MetE-like_sf"/>
</dbReference>
<dbReference type="PANTHER" id="PTHR47099:SF1">
    <property type="entry name" value="METHYLCOBAMIDE:COM METHYLTRANSFERASE MTBA"/>
    <property type="match status" value="1"/>
</dbReference>
<keyword evidence="2" id="KW-0808">Transferase</keyword>
<dbReference type="Proteomes" id="UP000189674">
    <property type="component" value="Chromosome"/>
</dbReference>
<gene>
    <name evidence="2" type="ORF">STSP2_01911</name>
</gene>
<dbReference type="GO" id="GO:0032259">
    <property type="term" value="P:methylation"/>
    <property type="evidence" value="ECO:0007669"/>
    <property type="project" value="UniProtKB-KW"/>
</dbReference>
<dbReference type="InterPro" id="IPR000257">
    <property type="entry name" value="Uroporphyrinogen_deCOase"/>
</dbReference>
<dbReference type="GO" id="GO:0004853">
    <property type="term" value="F:uroporphyrinogen decarboxylase activity"/>
    <property type="evidence" value="ECO:0007669"/>
    <property type="project" value="InterPro"/>
</dbReference>
<protein>
    <submittedName>
        <fullName evidence="2">Methylcobalamin:coenzyme M methyltransferase</fullName>
    </submittedName>
</protein>
<dbReference type="OrthoDB" id="238593at2"/>
<dbReference type="SUPFAM" id="SSF51726">
    <property type="entry name" value="UROD/MetE-like"/>
    <property type="match status" value="1"/>
</dbReference>
<dbReference type="GO" id="GO:0008168">
    <property type="term" value="F:methyltransferase activity"/>
    <property type="evidence" value="ECO:0007669"/>
    <property type="project" value="UniProtKB-KW"/>
</dbReference>
<dbReference type="STRING" id="1936003.STSP2_01911"/>
<dbReference type="AlphaFoldDB" id="A0A1U9NLF0"/>
<evidence type="ECO:0000313" key="2">
    <source>
        <dbReference type="EMBL" id="AQT68739.1"/>
    </source>
</evidence>
<dbReference type="GO" id="GO:0006779">
    <property type="term" value="P:porphyrin-containing compound biosynthetic process"/>
    <property type="evidence" value="ECO:0007669"/>
    <property type="project" value="InterPro"/>
</dbReference>